<dbReference type="RefSeq" id="WP_133466353.1">
    <property type="nucleotide sequence ID" value="NZ_SNWI01000009.1"/>
</dbReference>
<feature type="chain" id="PRO_5020841170" evidence="1">
    <location>
        <begin position="21"/>
        <end position="1682"/>
    </location>
</feature>
<feature type="domain" description="Secretion system C-terminal sorting" evidence="2">
    <location>
        <begin position="1616"/>
        <end position="1678"/>
    </location>
</feature>
<dbReference type="InterPro" id="IPR053139">
    <property type="entry name" value="Surface_bspA-like"/>
</dbReference>
<dbReference type="NCBIfam" id="TIGR04183">
    <property type="entry name" value="Por_Secre_tail"/>
    <property type="match status" value="1"/>
</dbReference>
<dbReference type="InterPro" id="IPR026444">
    <property type="entry name" value="Secre_tail"/>
</dbReference>
<dbReference type="InterPro" id="IPR026906">
    <property type="entry name" value="LRR_5"/>
</dbReference>
<feature type="signal peptide" evidence="1">
    <location>
        <begin position="1"/>
        <end position="20"/>
    </location>
</feature>
<dbReference type="Pfam" id="PF13306">
    <property type="entry name" value="LRR_5"/>
    <property type="match status" value="6"/>
</dbReference>
<dbReference type="PANTHER" id="PTHR45661">
    <property type="entry name" value="SURFACE ANTIGEN"/>
    <property type="match status" value="1"/>
</dbReference>
<dbReference type="PANTHER" id="PTHR45661:SF3">
    <property type="entry name" value="IG-LIKE DOMAIN-CONTAINING PROTEIN"/>
    <property type="match status" value="1"/>
</dbReference>
<dbReference type="InterPro" id="IPR044060">
    <property type="entry name" value="Bacterial_rp_domain"/>
</dbReference>
<comment type="caution">
    <text evidence="4">The sequence shown here is derived from an EMBL/GenBank/DDBJ whole genome shotgun (WGS) entry which is preliminary data.</text>
</comment>
<protein>
    <submittedName>
        <fullName evidence="4">Putative secreted protein (Por secretion system target)</fullName>
    </submittedName>
</protein>
<feature type="domain" description="Bacterial repeat" evidence="3">
    <location>
        <begin position="1285"/>
        <end position="1330"/>
    </location>
</feature>
<feature type="domain" description="Bacterial repeat" evidence="3">
    <location>
        <begin position="1125"/>
        <end position="1162"/>
    </location>
</feature>
<feature type="domain" description="Bacterial repeat" evidence="3">
    <location>
        <begin position="1450"/>
        <end position="1498"/>
    </location>
</feature>
<dbReference type="Proteomes" id="UP000294848">
    <property type="component" value="Unassembled WGS sequence"/>
</dbReference>
<evidence type="ECO:0000256" key="1">
    <source>
        <dbReference type="SAM" id="SignalP"/>
    </source>
</evidence>
<evidence type="ECO:0000259" key="2">
    <source>
        <dbReference type="Pfam" id="PF18962"/>
    </source>
</evidence>
<dbReference type="Pfam" id="PF18998">
    <property type="entry name" value="Flg_new_2"/>
    <property type="match status" value="6"/>
</dbReference>
<dbReference type="InterPro" id="IPR032675">
    <property type="entry name" value="LRR_dom_sf"/>
</dbReference>
<gene>
    <name evidence="4" type="ORF">DET52_109175</name>
</gene>
<evidence type="ECO:0000259" key="3">
    <source>
        <dbReference type="Pfam" id="PF18998"/>
    </source>
</evidence>
<reference evidence="4 5" key="1">
    <citation type="submission" date="2019-03" db="EMBL/GenBank/DDBJ databases">
        <title>Freshwater and sediment microbial communities from various areas in North America, analyzing microbe dynamics in response to fracking.</title>
        <authorList>
            <person name="Lamendella R."/>
        </authorList>
    </citation>
    <scope>NUCLEOTIDE SEQUENCE [LARGE SCALE GENOMIC DNA]</scope>
    <source>
        <strain evidence="4 5">114D</strain>
    </source>
</reference>
<proteinExistence type="predicted"/>
<dbReference type="OrthoDB" id="1014195at2"/>
<accession>A0A4R6GQZ5</accession>
<name>A0A4R6GQZ5_9BACT</name>
<dbReference type="Gene3D" id="3.80.10.10">
    <property type="entry name" value="Ribonuclease Inhibitor"/>
    <property type="match status" value="8"/>
</dbReference>
<evidence type="ECO:0000313" key="5">
    <source>
        <dbReference type="Proteomes" id="UP000294848"/>
    </source>
</evidence>
<organism evidence="4 5">
    <name type="scientific">Sunxiuqinia elliptica</name>
    <dbReference type="NCBI Taxonomy" id="655355"/>
    <lineage>
        <taxon>Bacteria</taxon>
        <taxon>Pseudomonadati</taxon>
        <taxon>Bacteroidota</taxon>
        <taxon>Bacteroidia</taxon>
        <taxon>Marinilabiliales</taxon>
        <taxon>Prolixibacteraceae</taxon>
        <taxon>Sunxiuqinia</taxon>
    </lineage>
</organism>
<dbReference type="EMBL" id="SNWI01000009">
    <property type="protein sequence ID" value="TDN97772.1"/>
    <property type="molecule type" value="Genomic_DNA"/>
</dbReference>
<feature type="domain" description="Bacterial repeat" evidence="3">
    <location>
        <begin position="1202"/>
        <end position="1246"/>
    </location>
</feature>
<dbReference type="Pfam" id="PF18962">
    <property type="entry name" value="Por_Secre_tail"/>
    <property type="match status" value="1"/>
</dbReference>
<sequence length="1682" mass="183653">MKRFITTLLIALTFSVTARAQYTLTFNDVEMDGNTITAYTGNATNINIPESIGGTVVKTIGHDAFSEKSLTAVSIPASVTTIEMMAFENNSLTSVTLKTEGSQLFDIGVRAFFGNDDLNNISLPEINEPGKYWRNSATNQPVTEITNKELPYAIVYSDAPDYPFNPNTKTIIDYFGSETDIAIPASINNISVEIIGVGAFFYKSLTSVTIPASVTNIEWNAFRWNHSIASVIFEPGSQLKNIGAMAFWSNSLKSVTIPASVTTIGEFAFKHNELTSVNFETENSQLHYIGDEAFSENDGLEAIPLPINQDKYWVMNDGSYNNPLNQIEDKSPAYMAIYTGNEGYVFDSETKTITDYNGSATQIAIPLILEGDTVKNIGEGAFQNKSLRYTVIPASIRSIAGYAFADNSNLQTIPLPIIRNRYWKRDSDDTPVSQITNDKASSYTAQAVEATDYVFNPETQTITDYIGDATAIDIPSTIDGVLVKTIGENAFQRKSLISVTIPNSVTSIESAAFAFNSLTSIKIPASITSIENAALSNNAITQVYFEPGSELKKIGINTFYNNAITSLEIPASVTAIGPYALASNLLKSISIPASITDISEAAFRFNLLESVEFEPNSQLLSIYNDAFKDNPLDKIPLPPINNKYWRKNSETTPINEIDDKTALYTAVSSNAPDYAFDSKTKTIIDYVGTSKTITIPSSIDGITVEAIGESAFYKNHLTSVTIPGSVTTIAKEAFFWNELGNVMFETGSQLQTIGSDAFYGNELTSITIPGSVASIGEWAFSDNLLESITIPSSVKNISRKAFADNNLSSVTFSPGSQLTTIEVGVFTSNSLSSITIPSSITCIEEEAFAGNSLSSVSFEPESQLKTIEKRTFASNLLTSITIPASVAEIGEAAFANNSLSSVSFETENSQLYSISNHAFSDNNSISSILLPEINNKYWRKNKEPETVTEIIDKTAFYTAVYSDAPDYSFDTKTKTIIKYLGTNNTITIPSSINEVAVKSIGESAFYRSSLVSVTIPSSVQSIAKGAFSYNNFSSVTIEKQNSQLNYIGAYAFFSYSALIPLPELTGKEWRINGGTRQVSQIEDKAASYVALRYTYPITFATTNDNQGNSNGSLKAFINDEEIISGDKAEYGSIIVFTATANTGYKVKQWLINDSPIDNTTNLYTHRDLSADLSVAVEFQLKSYPVNFEVTSGNGSLTAEVDNNSITTADQIQHGKQLVFTATPETGYKIKQWLINGSPIDNTTNSYIHGDLSADLNVAVEFELESYKVAFTVNGGRGSLSAVVEGTDITPGDHVQHGKEVVFTATPRRGYKVKRWLVNGNSVNKTTNTYTHQELSADLTLGVVFELKTAPVTFSTSGENGSLTATVDGNNITSGNQIKYQKDIVFTATPDEGYKIKRWIVNGNALAGHISNTYTYENLSGSVRVNVEFELASYLLTFSPNTEDGSLAATVDGNNITSGEQVSHGKEVVFSATPNENYKVKRWIIDDEPLAENTSNTYTHNGVSSHLDVKVEFELLSYTVTFDIENANGGSLTASVDGTNITTGEQVQYGKEVVFSATPDDNYKVKQWFLNGNSLTDENTSNTYIHEQVSDHLNIKVEFELTTDIDEIASKKDRLRIYPNPTNSYVYVVSPDVANRIVIYSLTGEVVKQLTSNTQVSKVDLTGVTPGMYLVRVNNHTHKLCIK</sequence>
<keyword evidence="1" id="KW-0732">Signal</keyword>
<feature type="domain" description="Bacterial repeat" evidence="3">
    <location>
        <begin position="1532"/>
        <end position="1582"/>
    </location>
</feature>
<evidence type="ECO:0000313" key="4">
    <source>
        <dbReference type="EMBL" id="TDN97772.1"/>
    </source>
</evidence>
<feature type="domain" description="Bacterial repeat" evidence="3">
    <location>
        <begin position="1356"/>
        <end position="1429"/>
    </location>
</feature>